<keyword evidence="2" id="KW-1185">Reference proteome</keyword>
<comment type="caution">
    <text evidence="1">The sequence shown here is derived from an EMBL/GenBank/DDBJ whole genome shotgun (WGS) entry which is preliminary data.</text>
</comment>
<dbReference type="PROSITE" id="PS51257">
    <property type="entry name" value="PROKAR_LIPOPROTEIN"/>
    <property type="match status" value="1"/>
</dbReference>
<protein>
    <recommendedName>
        <fullName evidence="3">Lipoprotein</fullName>
    </recommendedName>
</protein>
<dbReference type="EMBL" id="JBHZPY010000006">
    <property type="protein sequence ID" value="MFE3871307.1"/>
    <property type="molecule type" value="Genomic_DNA"/>
</dbReference>
<evidence type="ECO:0008006" key="3">
    <source>
        <dbReference type="Google" id="ProtNLM"/>
    </source>
</evidence>
<sequence length="136" mass="15802">MKKLLLILILIVFGCKDKEETKFIKVQEQRKEKGKKTRTYADAILELNAEKLALLSIIKKIPNDTLHLVLKDYLNKTFSLVTDVNKVDKIIDTISQKYHISKIKVASIVFSYNYEMLTKDEIEQSAIENEQNNNQE</sequence>
<dbReference type="RefSeq" id="WP_379851679.1">
    <property type="nucleotide sequence ID" value="NZ_JBHZPY010000006.1"/>
</dbReference>
<proteinExistence type="predicted"/>
<organism evidence="1 2">
    <name type="scientific">Flavobacterium zhoui</name>
    <dbReference type="NCBI Taxonomy" id="3230414"/>
    <lineage>
        <taxon>Bacteria</taxon>
        <taxon>Pseudomonadati</taxon>
        <taxon>Bacteroidota</taxon>
        <taxon>Flavobacteriia</taxon>
        <taxon>Flavobacteriales</taxon>
        <taxon>Flavobacteriaceae</taxon>
        <taxon>Flavobacterium</taxon>
    </lineage>
</organism>
<accession>A0ABW6I5M7</accession>
<name>A0ABW6I5M7_9FLAO</name>
<dbReference type="Proteomes" id="UP001600107">
    <property type="component" value="Unassembled WGS sequence"/>
</dbReference>
<reference evidence="1 2" key="1">
    <citation type="submission" date="2024-06" db="EMBL/GenBank/DDBJ databases">
        <title>Flavobacterium spp. isolated from glacier.</title>
        <authorList>
            <person name="Han D."/>
        </authorList>
    </citation>
    <scope>NUCLEOTIDE SEQUENCE [LARGE SCALE GENOMIC DNA]</scope>
    <source>
        <strain evidence="1 2">ZS1P70</strain>
    </source>
</reference>
<evidence type="ECO:0000313" key="2">
    <source>
        <dbReference type="Proteomes" id="UP001600107"/>
    </source>
</evidence>
<evidence type="ECO:0000313" key="1">
    <source>
        <dbReference type="EMBL" id="MFE3871307.1"/>
    </source>
</evidence>
<gene>
    <name evidence="1" type="ORF">ACFX5F_08715</name>
</gene>